<dbReference type="EMBL" id="CAWUPB010000956">
    <property type="protein sequence ID" value="CAK7334942.1"/>
    <property type="molecule type" value="Genomic_DNA"/>
</dbReference>
<dbReference type="Proteomes" id="UP001314170">
    <property type="component" value="Unassembled WGS sequence"/>
</dbReference>
<comment type="caution">
    <text evidence="1">The sequence shown here is derived from an EMBL/GenBank/DDBJ whole genome shotgun (WGS) entry which is preliminary data.</text>
</comment>
<feature type="non-terminal residue" evidence="1">
    <location>
        <position position="124"/>
    </location>
</feature>
<dbReference type="AlphaFoldDB" id="A0AAV1RGL0"/>
<accession>A0AAV1RGL0</accession>
<reference evidence="1 2" key="1">
    <citation type="submission" date="2024-01" db="EMBL/GenBank/DDBJ databases">
        <authorList>
            <person name="Waweru B."/>
        </authorList>
    </citation>
    <scope>NUCLEOTIDE SEQUENCE [LARGE SCALE GENOMIC DNA]</scope>
</reference>
<name>A0AAV1RGL0_9ROSI</name>
<keyword evidence="2" id="KW-1185">Reference proteome</keyword>
<proteinExistence type="predicted"/>
<gene>
    <name evidence="1" type="ORF">DCAF_LOCUS10152</name>
</gene>
<evidence type="ECO:0000313" key="2">
    <source>
        <dbReference type="Proteomes" id="UP001314170"/>
    </source>
</evidence>
<sequence>MVLAHKLSKEDSPALSIIKSKKRAIVCKSEFRGEYQALTQATSKRRKKDSMRMEEETEKVDAETERTFLWIVYILTYWRRYPNRHPLIAGKGEVEGSTDLDYTEKAQIHKSREFDHESFPDLLK</sequence>
<evidence type="ECO:0000313" key="1">
    <source>
        <dbReference type="EMBL" id="CAK7334942.1"/>
    </source>
</evidence>
<protein>
    <submittedName>
        <fullName evidence="1">Uncharacterized protein</fullName>
    </submittedName>
</protein>
<organism evidence="1 2">
    <name type="scientific">Dovyalis caffra</name>
    <dbReference type="NCBI Taxonomy" id="77055"/>
    <lineage>
        <taxon>Eukaryota</taxon>
        <taxon>Viridiplantae</taxon>
        <taxon>Streptophyta</taxon>
        <taxon>Embryophyta</taxon>
        <taxon>Tracheophyta</taxon>
        <taxon>Spermatophyta</taxon>
        <taxon>Magnoliopsida</taxon>
        <taxon>eudicotyledons</taxon>
        <taxon>Gunneridae</taxon>
        <taxon>Pentapetalae</taxon>
        <taxon>rosids</taxon>
        <taxon>fabids</taxon>
        <taxon>Malpighiales</taxon>
        <taxon>Salicaceae</taxon>
        <taxon>Flacourtieae</taxon>
        <taxon>Dovyalis</taxon>
    </lineage>
</organism>